<evidence type="ECO:0000256" key="2">
    <source>
        <dbReference type="ARBA" id="ARBA00022603"/>
    </source>
</evidence>
<comment type="cofactor">
    <cofactor evidence="1">
        <name>[4Fe-4S] cluster</name>
        <dbReference type="ChEBI" id="CHEBI:49883"/>
    </cofactor>
</comment>
<evidence type="ECO:0000256" key="5">
    <source>
        <dbReference type="ARBA" id="ARBA00022723"/>
    </source>
</evidence>
<evidence type="ECO:0000313" key="10">
    <source>
        <dbReference type="Proteomes" id="UP000184038"/>
    </source>
</evidence>
<gene>
    <name evidence="9" type="ORF">SAMN02746066_02686</name>
</gene>
<dbReference type="GO" id="GO:0005829">
    <property type="term" value="C:cytosol"/>
    <property type="evidence" value="ECO:0007669"/>
    <property type="project" value="TreeGrafter"/>
</dbReference>
<dbReference type="OrthoDB" id="9801424at2"/>
<dbReference type="InterPro" id="IPR013785">
    <property type="entry name" value="Aldolase_TIM"/>
</dbReference>
<dbReference type="Gene3D" id="3.20.20.70">
    <property type="entry name" value="Aldolase class I"/>
    <property type="match status" value="1"/>
</dbReference>
<organism evidence="9 10">
    <name type="scientific">Anaerosporobacter mobilis DSM 15930</name>
    <dbReference type="NCBI Taxonomy" id="1120996"/>
    <lineage>
        <taxon>Bacteria</taxon>
        <taxon>Bacillati</taxon>
        <taxon>Bacillota</taxon>
        <taxon>Clostridia</taxon>
        <taxon>Lachnospirales</taxon>
        <taxon>Lachnospiraceae</taxon>
        <taxon>Anaerosporobacter</taxon>
    </lineage>
</organism>
<dbReference type="GO" id="GO:0051539">
    <property type="term" value="F:4 iron, 4 sulfur cluster binding"/>
    <property type="evidence" value="ECO:0007669"/>
    <property type="project" value="UniProtKB-KW"/>
</dbReference>
<evidence type="ECO:0000313" key="9">
    <source>
        <dbReference type="EMBL" id="SHM63276.1"/>
    </source>
</evidence>
<dbReference type="PROSITE" id="PS51918">
    <property type="entry name" value="RADICAL_SAM"/>
    <property type="match status" value="1"/>
</dbReference>
<dbReference type="SUPFAM" id="SSF52242">
    <property type="entry name" value="Cobalamin (vitamin B12)-binding domain"/>
    <property type="match status" value="1"/>
</dbReference>
<proteinExistence type="predicted"/>
<dbReference type="InterPro" id="IPR034466">
    <property type="entry name" value="Methyltransferase_Class_B"/>
</dbReference>
<keyword evidence="4" id="KW-0949">S-adenosyl-L-methionine</keyword>
<keyword evidence="5" id="KW-0479">Metal-binding</keyword>
<dbReference type="EMBL" id="FRCP01000013">
    <property type="protein sequence ID" value="SHM63276.1"/>
    <property type="molecule type" value="Genomic_DNA"/>
</dbReference>
<dbReference type="SFLD" id="SFLDG01123">
    <property type="entry name" value="methyltransferase_(Class_B)"/>
    <property type="match status" value="1"/>
</dbReference>
<evidence type="ECO:0000256" key="4">
    <source>
        <dbReference type="ARBA" id="ARBA00022691"/>
    </source>
</evidence>
<dbReference type="SFLD" id="SFLDG01082">
    <property type="entry name" value="B12-binding_domain_containing"/>
    <property type="match status" value="1"/>
</dbReference>
<dbReference type="RefSeq" id="WP_073288520.1">
    <property type="nucleotide sequence ID" value="NZ_FRCP01000013.1"/>
</dbReference>
<dbReference type="GO" id="GO:0003824">
    <property type="term" value="F:catalytic activity"/>
    <property type="evidence" value="ECO:0007669"/>
    <property type="project" value="InterPro"/>
</dbReference>
<evidence type="ECO:0000256" key="3">
    <source>
        <dbReference type="ARBA" id="ARBA00022679"/>
    </source>
</evidence>
<dbReference type="InterPro" id="IPR036724">
    <property type="entry name" value="Cobalamin-bd_sf"/>
</dbReference>
<dbReference type="InterPro" id="IPR007197">
    <property type="entry name" value="rSAM"/>
</dbReference>
<keyword evidence="6" id="KW-0408">Iron</keyword>
<evidence type="ECO:0000256" key="6">
    <source>
        <dbReference type="ARBA" id="ARBA00023004"/>
    </source>
</evidence>
<dbReference type="Gene3D" id="3.40.50.280">
    <property type="entry name" value="Cobalamin-binding domain"/>
    <property type="match status" value="1"/>
</dbReference>
<dbReference type="SFLD" id="SFLDS00029">
    <property type="entry name" value="Radical_SAM"/>
    <property type="match status" value="1"/>
</dbReference>
<dbReference type="Proteomes" id="UP000184038">
    <property type="component" value="Unassembled WGS sequence"/>
</dbReference>
<evidence type="ECO:0000256" key="1">
    <source>
        <dbReference type="ARBA" id="ARBA00001966"/>
    </source>
</evidence>
<evidence type="ECO:0000256" key="7">
    <source>
        <dbReference type="ARBA" id="ARBA00023014"/>
    </source>
</evidence>
<dbReference type="SUPFAM" id="SSF102114">
    <property type="entry name" value="Radical SAM enzymes"/>
    <property type="match status" value="1"/>
</dbReference>
<dbReference type="InterPro" id="IPR006158">
    <property type="entry name" value="Cobalamin-bd"/>
</dbReference>
<dbReference type="PANTHER" id="PTHR43409:SF7">
    <property type="entry name" value="BLL1977 PROTEIN"/>
    <property type="match status" value="1"/>
</dbReference>
<dbReference type="GO" id="GO:0046872">
    <property type="term" value="F:metal ion binding"/>
    <property type="evidence" value="ECO:0007669"/>
    <property type="project" value="UniProtKB-KW"/>
</dbReference>
<accession>A0A1M7KDJ7</accession>
<evidence type="ECO:0000259" key="8">
    <source>
        <dbReference type="PROSITE" id="PS51918"/>
    </source>
</evidence>
<dbReference type="InterPro" id="IPR006638">
    <property type="entry name" value="Elp3/MiaA/NifB-like_rSAM"/>
</dbReference>
<feature type="domain" description="Radical SAM core" evidence="8">
    <location>
        <begin position="190"/>
        <end position="410"/>
    </location>
</feature>
<name>A0A1M7KDJ7_9FIRM</name>
<dbReference type="SMART" id="SM00729">
    <property type="entry name" value="Elp3"/>
    <property type="match status" value="1"/>
</dbReference>
<keyword evidence="3" id="KW-0808">Transferase</keyword>
<dbReference type="Pfam" id="PF02310">
    <property type="entry name" value="B12-binding"/>
    <property type="match status" value="1"/>
</dbReference>
<dbReference type="AlphaFoldDB" id="A0A1M7KDJ7"/>
<reference evidence="9 10" key="1">
    <citation type="submission" date="2016-11" db="EMBL/GenBank/DDBJ databases">
        <authorList>
            <person name="Jaros S."/>
            <person name="Januszkiewicz K."/>
            <person name="Wedrychowicz H."/>
        </authorList>
    </citation>
    <scope>NUCLEOTIDE SEQUENCE [LARGE SCALE GENOMIC DNA]</scope>
    <source>
        <strain evidence="9 10">DSM 15930</strain>
    </source>
</reference>
<keyword evidence="7" id="KW-0411">Iron-sulfur</keyword>
<keyword evidence="10" id="KW-1185">Reference proteome</keyword>
<protein>
    <submittedName>
        <fullName evidence="9">Radical SAM superfamily enzyme YgiQ, UPF0313 family</fullName>
    </submittedName>
</protein>
<dbReference type="Pfam" id="PF04055">
    <property type="entry name" value="Radical_SAM"/>
    <property type="match status" value="1"/>
</dbReference>
<dbReference type="PANTHER" id="PTHR43409">
    <property type="entry name" value="ANAEROBIC MAGNESIUM-PROTOPORPHYRIN IX MONOMETHYL ESTER CYCLASE-RELATED"/>
    <property type="match status" value="1"/>
</dbReference>
<sequence>MVKNNLSILLIHPEISRTKYNFVGVIENECLELEYIATMLGEEGHQVYMYDGQIERSGVPQALKKYKPDLVYVCGRTRQENFMLEYCRDAKAFNEDIITVIGGLHAQLCYERMYKEYVDYILTTFDIFKLIDIIKHSILSQDIDLSSLEGICYKKEGRWFHNKALPFEIKELPLPDRTYFYEHPSNYRYLALEHAAWVRTAYCCPYRCRFCHRNKMNAGKYVTRDIEEVVKEIESIQSENIYIVDDDFLIDKERLSKFVQLIKEKKIKKNYICYGRADFIANNSSIMADLKEIGLYYVLVGLEAIYEQTLVEYNKHSNLQNNVETIAICNQLGINIMGMFIVNFNFTPKDFNNLYRWIKKNQLKHVAISIFTPEFTTEVYDEFKDRMITDNPSHWDYLHLVATPVNISVKRYYFCYYKLLIKLFIRAKRQGVYDFIDYGYYIKSFIKNVIKSKRSNDDL</sequence>
<keyword evidence="2" id="KW-0489">Methyltransferase</keyword>
<dbReference type="InterPro" id="IPR051198">
    <property type="entry name" value="BchE-like"/>
</dbReference>
<dbReference type="InterPro" id="IPR058240">
    <property type="entry name" value="rSAM_sf"/>
</dbReference>
<dbReference type="STRING" id="1120996.SAMN02746066_02686"/>
<dbReference type="GO" id="GO:0031419">
    <property type="term" value="F:cobalamin binding"/>
    <property type="evidence" value="ECO:0007669"/>
    <property type="project" value="InterPro"/>
</dbReference>
<dbReference type="CDD" id="cd01335">
    <property type="entry name" value="Radical_SAM"/>
    <property type="match status" value="1"/>
</dbReference>